<keyword evidence="1" id="KW-0560">Oxidoreductase</keyword>
<dbReference type="InterPro" id="IPR039261">
    <property type="entry name" value="FNR_nucleotide-bd"/>
</dbReference>
<gene>
    <name evidence="3" type="ORF">ES332_D11G103000v1</name>
</gene>
<evidence type="ECO:0000256" key="1">
    <source>
        <dbReference type="ARBA" id="ARBA00023002"/>
    </source>
</evidence>
<feature type="domain" description="Ferric reductase NAD binding" evidence="2">
    <location>
        <begin position="36"/>
        <end position="110"/>
    </location>
</feature>
<dbReference type="AlphaFoldDB" id="A0A5D2ILT3"/>
<evidence type="ECO:0000259" key="2">
    <source>
        <dbReference type="Pfam" id="PF08030"/>
    </source>
</evidence>
<organism evidence="3 4">
    <name type="scientific">Gossypium tomentosum</name>
    <name type="common">Hawaiian cotton</name>
    <name type="synonym">Gossypium sandvicense</name>
    <dbReference type="NCBI Taxonomy" id="34277"/>
    <lineage>
        <taxon>Eukaryota</taxon>
        <taxon>Viridiplantae</taxon>
        <taxon>Streptophyta</taxon>
        <taxon>Embryophyta</taxon>
        <taxon>Tracheophyta</taxon>
        <taxon>Spermatophyta</taxon>
        <taxon>Magnoliopsida</taxon>
        <taxon>eudicotyledons</taxon>
        <taxon>Gunneridae</taxon>
        <taxon>Pentapetalae</taxon>
        <taxon>rosids</taxon>
        <taxon>malvids</taxon>
        <taxon>Malvales</taxon>
        <taxon>Malvaceae</taxon>
        <taxon>Malvoideae</taxon>
        <taxon>Gossypium</taxon>
    </lineage>
</organism>
<protein>
    <recommendedName>
        <fullName evidence="2">Ferric reductase NAD binding domain-containing protein</fullName>
    </recommendedName>
</protein>
<name>A0A5D2ILT3_GOSTO</name>
<accession>A0A5D2ILT3</accession>
<dbReference type="Pfam" id="PF08030">
    <property type="entry name" value="NAD_binding_6"/>
    <property type="match status" value="1"/>
</dbReference>
<evidence type="ECO:0000313" key="3">
    <source>
        <dbReference type="EMBL" id="TYH43073.1"/>
    </source>
</evidence>
<dbReference type="Gene3D" id="3.40.50.80">
    <property type="entry name" value="Nucleotide-binding domain of ferredoxin-NADP reductase (FNR) module"/>
    <property type="match status" value="1"/>
</dbReference>
<dbReference type="GO" id="GO:0016491">
    <property type="term" value="F:oxidoreductase activity"/>
    <property type="evidence" value="ECO:0007669"/>
    <property type="project" value="UniProtKB-KW"/>
</dbReference>
<dbReference type="EMBL" id="CM017633">
    <property type="protein sequence ID" value="TYH43073.1"/>
    <property type="molecule type" value="Genomic_DNA"/>
</dbReference>
<evidence type="ECO:0000313" key="4">
    <source>
        <dbReference type="Proteomes" id="UP000322667"/>
    </source>
</evidence>
<reference evidence="3 4" key="1">
    <citation type="submission" date="2019-07" db="EMBL/GenBank/DDBJ databases">
        <title>WGS assembly of Gossypium tomentosum.</title>
        <authorList>
            <person name="Chen Z.J."/>
            <person name="Sreedasyam A."/>
            <person name="Ando A."/>
            <person name="Song Q."/>
            <person name="De L."/>
            <person name="Hulse-Kemp A."/>
            <person name="Ding M."/>
            <person name="Ye W."/>
            <person name="Kirkbride R."/>
            <person name="Jenkins J."/>
            <person name="Plott C."/>
            <person name="Lovell J."/>
            <person name="Lin Y.-M."/>
            <person name="Vaughn R."/>
            <person name="Liu B."/>
            <person name="Li W."/>
            <person name="Simpson S."/>
            <person name="Scheffler B."/>
            <person name="Saski C."/>
            <person name="Grover C."/>
            <person name="Hu G."/>
            <person name="Conover J."/>
            <person name="Carlson J."/>
            <person name="Shu S."/>
            <person name="Boston L."/>
            <person name="Williams M."/>
            <person name="Peterson D."/>
            <person name="Mcgee K."/>
            <person name="Jones D."/>
            <person name="Wendel J."/>
            <person name="Stelly D."/>
            <person name="Grimwood J."/>
            <person name="Schmutz J."/>
        </authorList>
    </citation>
    <scope>NUCLEOTIDE SEQUENCE [LARGE SCALE GENOMIC DNA]</scope>
    <source>
        <strain evidence="3">7179.01</strain>
    </source>
</reference>
<keyword evidence="4" id="KW-1185">Reference proteome</keyword>
<dbReference type="InterPro" id="IPR013121">
    <property type="entry name" value="Fe_red_NAD-bd_6"/>
</dbReference>
<dbReference type="Proteomes" id="UP000322667">
    <property type="component" value="Chromosome D11"/>
</dbReference>
<sequence>MLHCSPAFNSVSIAATASAAVFWNKKQYSREATQVQNIEGQAPLGSPDLRAYNGDRELESLPHQSLAQATKVHYGGRPDLKRMLFERKGESVGVLVCGPKKLRHDVAAICSSGLADNLHFESISFSW</sequence>
<proteinExistence type="predicted"/>